<dbReference type="InterPro" id="IPR004089">
    <property type="entry name" value="MCPsignal_dom"/>
</dbReference>
<feature type="domain" description="HAMP" evidence="9">
    <location>
        <begin position="209"/>
        <end position="261"/>
    </location>
</feature>
<keyword evidence="7" id="KW-0812">Transmembrane</keyword>
<dbReference type="PANTHER" id="PTHR43531:SF11">
    <property type="entry name" value="METHYL-ACCEPTING CHEMOTAXIS PROTEIN 3"/>
    <property type="match status" value="1"/>
</dbReference>
<dbReference type="PROSITE" id="PS50111">
    <property type="entry name" value="CHEMOTAXIS_TRANSDUC_2"/>
    <property type="match status" value="1"/>
</dbReference>
<comment type="similarity">
    <text evidence="3">Belongs to the methyl-accepting chemotaxis (MCP) protein family.</text>
</comment>
<dbReference type="InterPro" id="IPR003660">
    <property type="entry name" value="HAMP_dom"/>
</dbReference>
<dbReference type="AlphaFoldDB" id="D5X0H4"/>
<dbReference type="KEGG" id="tin:Tint_1232"/>
<dbReference type="CDD" id="cd06225">
    <property type="entry name" value="HAMP"/>
    <property type="match status" value="1"/>
</dbReference>
<evidence type="ECO:0000259" key="8">
    <source>
        <dbReference type="PROSITE" id="PS50111"/>
    </source>
</evidence>
<evidence type="ECO:0000256" key="2">
    <source>
        <dbReference type="ARBA" id="ARBA00022500"/>
    </source>
</evidence>
<dbReference type="GO" id="GO:0005886">
    <property type="term" value="C:plasma membrane"/>
    <property type="evidence" value="ECO:0007669"/>
    <property type="project" value="TreeGrafter"/>
</dbReference>
<dbReference type="GO" id="GO:0007165">
    <property type="term" value="P:signal transduction"/>
    <property type="evidence" value="ECO:0007669"/>
    <property type="project" value="UniProtKB-KW"/>
</dbReference>
<proteinExistence type="inferred from homology"/>
<dbReference type="PROSITE" id="PS50885">
    <property type="entry name" value="HAMP"/>
    <property type="match status" value="1"/>
</dbReference>
<dbReference type="Pfam" id="PF00015">
    <property type="entry name" value="MCPsignal"/>
    <property type="match status" value="1"/>
</dbReference>
<dbReference type="PRINTS" id="PR00260">
    <property type="entry name" value="CHEMTRNSDUCR"/>
</dbReference>
<dbReference type="GO" id="GO:0004888">
    <property type="term" value="F:transmembrane signaling receptor activity"/>
    <property type="evidence" value="ECO:0007669"/>
    <property type="project" value="InterPro"/>
</dbReference>
<feature type="region of interest" description="Disordered" evidence="6">
    <location>
        <begin position="499"/>
        <end position="537"/>
    </location>
</feature>
<evidence type="ECO:0000256" key="5">
    <source>
        <dbReference type="SAM" id="Coils"/>
    </source>
</evidence>
<evidence type="ECO:0000256" key="7">
    <source>
        <dbReference type="SAM" id="Phobius"/>
    </source>
</evidence>
<evidence type="ECO:0000259" key="9">
    <source>
        <dbReference type="PROSITE" id="PS50885"/>
    </source>
</evidence>
<dbReference type="STRING" id="75379.Tint_1232"/>
<evidence type="ECO:0000256" key="1">
    <source>
        <dbReference type="ARBA" id="ARBA00004370"/>
    </source>
</evidence>
<comment type="subcellular location">
    <subcellularLocation>
        <location evidence="1">Membrane</location>
    </subcellularLocation>
</comment>
<evidence type="ECO:0000256" key="3">
    <source>
        <dbReference type="ARBA" id="ARBA00029447"/>
    </source>
</evidence>
<keyword evidence="7" id="KW-0472">Membrane</keyword>
<dbReference type="SMART" id="SM00283">
    <property type="entry name" value="MA"/>
    <property type="match status" value="1"/>
</dbReference>
<organism evidence="10">
    <name type="scientific">Thiomonas intermedia (strain K12)</name>
    <name type="common">Thiobacillus intermedius</name>
    <dbReference type="NCBI Taxonomy" id="75379"/>
    <lineage>
        <taxon>Bacteria</taxon>
        <taxon>Pseudomonadati</taxon>
        <taxon>Pseudomonadota</taxon>
        <taxon>Betaproteobacteria</taxon>
        <taxon>Burkholderiales</taxon>
        <taxon>Thiomonas</taxon>
    </lineage>
</organism>
<dbReference type="Gene3D" id="1.10.287.950">
    <property type="entry name" value="Methyl-accepting chemotaxis protein"/>
    <property type="match status" value="1"/>
</dbReference>
<feature type="compositionally biased region" description="Low complexity" evidence="6">
    <location>
        <begin position="505"/>
        <end position="517"/>
    </location>
</feature>
<name>D5X0H4_THIK1</name>
<feature type="compositionally biased region" description="Polar residues" evidence="6">
    <location>
        <begin position="526"/>
        <end position="537"/>
    </location>
</feature>
<dbReference type="Pfam" id="PF00672">
    <property type="entry name" value="HAMP"/>
    <property type="match status" value="1"/>
</dbReference>
<dbReference type="InterPro" id="IPR024478">
    <property type="entry name" value="HlyB_4HB_MCP"/>
</dbReference>
<dbReference type="EMBL" id="CP002021">
    <property type="protein sequence ID" value="ADG30620.1"/>
    <property type="molecule type" value="Genomic_DNA"/>
</dbReference>
<evidence type="ECO:0000313" key="10">
    <source>
        <dbReference type="EMBL" id="ADG30620.1"/>
    </source>
</evidence>
<dbReference type="InterPro" id="IPR004090">
    <property type="entry name" value="Chemotax_Me-accpt_rcpt"/>
</dbReference>
<dbReference type="FunFam" id="1.10.287.950:FF:000001">
    <property type="entry name" value="Methyl-accepting chemotaxis sensory transducer"/>
    <property type="match status" value="1"/>
</dbReference>
<keyword evidence="7" id="KW-1133">Transmembrane helix</keyword>
<dbReference type="GO" id="GO:0006935">
    <property type="term" value="P:chemotaxis"/>
    <property type="evidence" value="ECO:0007669"/>
    <property type="project" value="UniProtKB-KW"/>
</dbReference>
<feature type="coiled-coil region" evidence="5">
    <location>
        <begin position="452"/>
        <end position="490"/>
    </location>
</feature>
<sequence length="537" mass="56539">MFNNLRIGTRLSLAFGLLIVLLLANAAFGLYEASRIQSHMQLVVQNRLAKERAVTIIANSSQNTTRIMLRSLLSQQFSDADRALIAEQRVNADAAFKTLESLQPTPQLQTRLDNLRAIIAKGRAAQQTAVPEMQRSNFGAAAADYLKSGLIVSREVRQETAAIETMLRGQTDALYAQSEADFVAARNASIGLAVLALLLAIAAAWLITRSITRPLAEAVSVTQRVAEGDLSVRVASTSKDETGQLLSALGEMVGRLTSVIGSVRSSAEQLLSASTQVSATSQSLSQSSSEQAASVEETSATLEQATASIRQNADNARLTDSMAQQAAGQAREGGAAVQGTVSAMQSIAERISIIDDIAYQTNMLALNAAIEAARAGEHGKGFAVVAAEVRKLAERSQVAAKEIGDLATSTVKQAGAAGSLIAQMAPNISKTSDLVQEITAASEEQATGMQQINQAVAQLSAVTQQNASASEQLAATAEEMNAQAQALQESMAGFRLSQETQVTTAKPAARPAAGKARAANEDSLPVLTQSQPEFVRF</sequence>
<dbReference type="eggNOG" id="COG0840">
    <property type="taxonomic scope" value="Bacteria"/>
</dbReference>
<dbReference type="SMART" id="SM00304">
    <property type="entry name" value="HAMP"/>
    <property type="match status" value="1"/>
</dbReference>
<keyword evidence="4" id="KW-0807">Transducer</keyword>
<evidence type="ECO:0000256" key="6">
    <source>
        <dbReference type="SAM" id="MobiDB-lite"/>
    </source>
</evidence>
<dbReference type="HOGENOM" id="CLU_000445_107_16_4"/>
<accession>D5X0H4</accession>
<dbReference type="InterPro" id="IPR051310">
    <property type="entry name" value="MCP_chemotaxis"/>
</dbReference>
<evidence type="ECO:0000256" key="4">
    <source>
        <dbReference type="PROSITE-ProRule" id="PRU00284"/>
    </source>
</evidence>
<feature type="transmembrane region" description="Helical" evidence="7">
    <location>
        <begin position="188"/>
        <end position="207"/>
    </location>
</feature>
<dbReference type="SUPFAM" id="SSF58104">
    <property type="entry name" value="Methyl-accepting chemotaxis protein (MCP) signaling domain"/>
    <property type="match status" value="1"/>
</dbReference>
<dbReference type="Pfam" id="PF12729">
    <property type="entry name" value="4HB_MCP_1"/>
    <property type="match status" value="1"/>
</dbReference>
<feature type="domain" description="Methyl-accepting transducer" evidence="8">
    <location>
        <begin position="266"/>
        <end position="481"/>
    </location>
</feature>
<keyword evidence="2" id="KW-0145">Chemotaxis</keyword>
<protein>
    <submittedName>
        <fullName evidence="10">Methyl-accepting chemotaxis sensory transducer</fullName>
    </submittedName>
</protein>
<gene>
    <name evidence="10" type="ordered locus">Tint_1232</name>
</gene>
<reference evidence="10" key="1">
    <citation type="submission" date="2010-04" db="EMBL/GenBank/DDBJ databases">
        <title>Complete sequence of Thiomonas intermedia K12.</title>
        <authorList>
            <consortium name="US DOE Joint Genome Institute"/>
            <person name="Lucas S."/>
            <person name="Copeland A."/>
            <person name="Lapidus A."/>
            <person name="Cheng J.-F."/>
            <person name="Bruce D."/>
            <person name="Goodwin L."/>
            <person name="Pitluck S."/>
            <person name="Davenport K."/>
            <person name="Detter J.C."/>
            <person name="Han C."/>
            <person name="Tapia R."/>
            <person name="Land M."/>
            <person name="Hauser L."/>
            <person name="Kyrpides N."/>
            <person name="Ovchinnikova G."/>
            <person name="Kerfeld C.A."/>
            <person name="Cannon G.C."/>
            <person name="Heinhorst S."/>
            <person name="Woyke T."/>
        </authorList>
    </citation>
    <scope>NUCLEOTIDE SEQUENCE [LARGE SCALE GENOMIC DNA]</scope>
    <source>
        <strain evidence="10">K12</strain>
    </source>
</reference>
<dbReference type="PANTHER" id="PTHR43531">
    <property type="entry name" value="PROTEIN ICFG"/>
    <property type="match status" value="1"/>
</dbReference>
<keyword evidence="5" id="KW-0175">Coiled coil</keyword>